<feature type="domain" description="Fumarylacetoacetase-like C-terminal" evidence="3">
    <location>
        <begin position="73"/>
        <end position="277"/>
    </location>
</feature>
<dbReference type="SUPFAM" id="SSF56529">
    <property type="entry name" value="FAH"/>
    <property type="match status" value="1"/>
</dbReference>
<dbReference type="AlphaFoldDB" id="A0A371X9Y8"/>
<dbReference type="PANTHER" id="PTHR42796:SF4">
    <property type="entry name" value="FUMARYLACETOACETATE HYDROLASE DOMAIN-CONTAINING PROTEIN 2A"/>
    <property type="match status" value="1"/>
</dbReference>
<organism evidence="4 5">
    <name type="scientific">Fulvimarina endophytica</name>
    <dbReference type="NCBI Taxonomy" id="2293836"/>
    <lineage>
        <taxon>Bacteria</taxon>
        <taxon>Pseudomonadati</taxon>
        <taxon>Pseudomonadota</taxon>
        <taxon>Alphaproteobacteria</taxon>
        <taxon>Hyphomicrobiales</taxon>
        <taxon>Aurantimonadaceae</taxon>
        <taxon>Fulvimarina</taxon>
    </lineage>
</organism>
<proteinExistence type="inferred from homology"/>
<evidence type="ECO:0000313" key="4">
    <source>
        <dbReference type="EMBL" id="RFC66040.1"/>
    </source>
</evidence>
<dbReference type="Proteomes" id="UP000264310">
    <property type="component" value="Unassembled WGS sequence"/>
</dbReference>
<keyword evidence="5" id="KW-1185">Reference proteome</keyword>
<keyword evidence="2" id="KW-0479">Metal-binding</keyword>
<dbReference type="FunFam" id="3.90.850.10:FF:000002">
    <property type="entry name" value="2-hydroxyhepta-2,4-diene-1,7-dioate isomerase"/>
    <property type="match status" value="1"/>
</dbReference>
<dbReference type="GO" id="GO:0016853">
    <property type="term" value="F:isomerase activity"/>
    <property type="evidence" value="ECO:0007669"/>
    <property type="project" value="UniProtKB-ARBA"/>
</dbReference>
<dbReference type="InterPro" id="IPR011234">
    <property type="entry name" value="Fumarylacetoacetase-like_C"/>
</dbReference>
<dbReference type="GO" id="GO:0019752">
    <property type="term" value="P:carboxylic acid metabolic process"/>
    <property type="evidence" value="ECO:0007669"/>
    <property type="project" value="UniProtKB-ARBA"/>
</dbReference>
<dbReference type="GO" id="GO:0016787">
    <property type="term" value="F:hydrolase activity"/>
    <property type="evidence" value="ECO:0007669"/>
    <property type="project" value="UniProtKB-KW"/>
</dbReference>
<evidence type="ECO:0000259" key="3">
    <source>
        <dbReference type="Pfam" id="PF01557"/>
    </source>
</evidence>
<evidence type="ECO:0000256" key="1">
    <source>
        <dbReference type="ARBA" id="ARBA00010211"/>
    </source>
</evidence>
<comment type="similarity">
    <text evidence="1">Belongs to the FAH family.</text>
</comment>
<evidence type="ECO:0000313" key="5">
    <source>
        <dbReference type="Proteomes" id="UP000264310"/>
    </source>
</evidence>
<dbReference type="InterPro" id="IPR036663">
    <property type="entry name" value="Fumarylacetoacetase_C_sf"/>
</dbReference>
<name>A0A371X9Y8_9HYPH</name>
<dbReference type="RefSeq" id="WP_116681290.1">
    <property type="nucleotide sequence ID" value="NZ_QURL01000001.1"/>
</dbReference>
<dbReference type="OrthoDB" id="5197601at2"/>
<accession>A0A371X9Y8</accession>
<reference evidence="4 5" key="1">
    <citation type="submission" date="2018-08" db="EMBL/GenBank/DDBJ databases">
        <title>Fulvimarina sp. 85, whole genome shotgun sequence.</title>
        <authorList>
            <person name="Tuo L."/>
        </authorList>
    </citation>
    <scope>NUCLEOTIDE SEQUENCE [LARGE SCALE GENOMIC DNA]</scope>
    <source>
        <strain evidence="4 5">85</strain>
    </source>
</reference>
<dbReference type="Pfam" id="PF01557">
    <property type="entry name" value="FAA_hydrolase"/>
    <property type="match status" value="1"/>
</dbReference>
<comment type="caution">
    <text evidence="4">The sequence shown here is derived from an EMBL/GenBank/DDBJ whole genome shotgun (WGS) entry which is preliminary data.</text>
</comment>
<evidence type="ECO:0000256" key="2">
    <source>
        <dbReference type="ARBA" id="ARBA00022723"/>
    </source>
</evidence>
<dbReference type="PANTHER" id="PTHR42796">
    <property type="entry name" value="FUMARYLACETOACETATE HYDROLASE DOMAIN-CONTAINING PROTEIN 2A-RELATED"/>
    <property type="match status" value="1"/>
</dbReference>
<dbReference type="GO" id="GO:0046872">
    <property type="term" value="F:metal ion binding"/>
    <property type="evidence" value="ECO:0007669"/>
    <property type="project" value="UniProtKB-KW"/>
</dbReference>
<dbReference type="EMBL" id="QURL01000001">
    <property type="protein sequence ID" value="RFC66040.1"/>
    <property type="molecule type" value="Genomic_DNA"/>
</dbReference>
<protein>
    <submittedName>
        <fullName evidence="4">FAA hydrolase family protein</fullName>
    </submittedName>
</protein>
<dbReference type="InterPro" id="IPR051121">
    <property type="entry name" value="FAH"/>
</dbReference>
<keyword evidence="4" id="KW-0378">Hydrolase</keyword>
<dbReference type="Gene3D" id="3.90.850.10">
    <property type="entry name" value="Fumarylacetoacetase-like, C-terminal domain"/>
    <property type="match status" value="1"/>
</dbReference>
<gene>
    <name evidence="4" type="ORF">DYI37_00770</name>
</gene>
<sequence length="283" mass="30578">MRLIRYGEKGSEKPGIVDDEHVLRDLSGEIDDIAGEVLSRRGLERLAAIDPKSLPKIDPSHRLGCPVGRVGHFIAIGQNYAEHASELGNDLPSEPLVFSKAPSSISGPHDDIPIPPGSTKLDWEVELAIVIGERAFAIEESEAMDHIAGFCLCNDVSERAFQKERGGQFIKGKSAPGFGPLGPWLVTPDRVGDPQALDLWLNVNGETCQRGSTSDMIFSVKHIVAYLSDFMQLEPGDIITTGTPSGVGAGMKPPKFLKDGDIVTLGIEGLGEQRQVVTTYRKN</sequence>